<protein>
    <submittedName>
        <fullName evidence="1">Uncharacterized protein</fullName>
    </submittedName>
</protein>
<evidence type="ECO:0000313" key="2">
    <source>
        <dbReference type="Proteomes" id="UP000279236"/>
    </source>
</evidence>
<sequence length="148" mass="16531">MSSDSAGPLNVFNGFTNDEQFYTGRGHCKGGIHQRSTEYWDPSVPEDSVTYQDLTSYVTECFSRLGVKDPRLIVATMQSYTVGEHSLCARAVRVLALYRNAAFRNHPPYRGIGPNVTNRGGNLRYYIPQDLATSWPRVPASVQKIVEA</sequence>
<dbReference type="RefSeq" id="XP_028476590.1">
    <property type="nucleotide sequence ID" value="XM_028622697.1"/>
</dbReference>
<comment type="caution">
    <text evidence="1">The sequence shown here is derived from an EMBL/GenBank/DDBJ whole genome shotgun (WGS) entry which is preliminary data.</text>
</comment>
<reference evidence="1 2" key="1">
    <citation type="submission" date="2018-11" db="EMBL/GenBank/DDBJ databases">
        <title>Genome sequence of Apiotrichum porosum DSM 27194.</title>
        <authorList>
            <person name="Aliyu H."/>
            <person name="Gorte O."/>
            <person name="Ochsenreither K."/>
        </authorList>
    </citation>
    <scope>NUCLEOTIDE SEQUENCE [LARGE SCALE GENOMIC DNA]</scope>
    <source>
        <strain evidence="1 2">DSM 27194</strain>
    </source>
</reference>
<dbReference type="EMBL" id="RSCE01000005">
    <property type="protein sequence ID" value="RSH82358.1"/>
    <property type="molecule type" value="Genomic_DNA"/>
</dbReference>
<keyword evidence="2" id="KW-1185">Reference proteome</keyword>
<organism evidence="1 2">
    <name type="scientific">Apiotrichum porosum</name>
    <dbReference type="NCBI Taxonomy" id="105984"/>
    <lineage>
        <taxon>Eukaryota</taxon>
        <taxon>Fungi</taxon>
        <taxon>Dikarya</taxon>
        <taxon>Basidiomycota</taxon>
        <taxon>Agaricomycotina</taxon>
        <taxon>Tremellomycetes</taxon>
        <taxon>Trichosporonales</taxon>
        <taxon>Trichosporonaceae</taxon>
        <taxon>Apiotrichum</taxon>
    </lineage>
</organism>
<evidence type="ECO:0000313" key="1">
    <source>
        <dbReference type="EMBL" id="RSH82358.1"/>
    </source>
</evidence>
<accession>A0A427XU45</accession>
<name>A0A427XU45_9TREE</name>
<gene>
    <name evidence="1" type="ORF">EHS24_007325</name>
</gene>
<proteinExistence type="predicted"/>
<dbReference type="AlphaFoldDB" id="A0A427XU45"/>
<dbReference type="GeneID" id="39591868"/>
<dbReference type="Proteomes" id="UP000279236">
    <property type="component" value="Unassembled WGS sequence"/>
</dbReference>